<feature type="signal peptide" evidence="1">
    <location>
        <begin position="1"/>
        <end position="28"/>
    </location>
</feature>
<feature type="chain" id="PRO_5043755068" description="Secreted protein" evidence="1">
    <location>
        <begin position="29"/>
        <end position="81"/>
    </location>
</feature>
<gene>
    <name evidence="2" type="ORF">WA026_020386</name>
</gene>
<dbReference type="Proteomes" id="UP001431783">
    <property type="component" value="Unassembled WGS sequence"/>
</dbReference>
<organism evidence="2 3">
    <name type="scientific">Henosepilachna vigintioctopunctata</name>
    <dbReference type="NCBI Taxonomy" id="420089"/>
    <lineage>
        <taxon>Eukaryota</taxon>
        <taxon>Metazoa</taxon>
        <taxon>Ecdysozoa</taxon>
        <taxon>Arthropoda</taxon>
        <taxon>Hexapoda</taxon>
        <taxon>Insecta</taxon>
        <taxon>Pterygota</taxon>
        <taxon>Neoptera</taxon>
        <taxon>Endopterygota</taxon>
        <taxon>Coleoptera</taxon>
        <taxon>Polyphaga</taxon>
        <taxon>Cucujiformia</taxon>
        <taxon>Coccinelloidea</taxon>
        <taxon>Coccinellidae</taxon>
        <taxon>Epilachninae</taxon>
        <taxon>Epilachnini</taxon>
        <taxon>Henosepilachna</taxon>
    </lineage>
</organism>
<keyword evidence="1" id="KW-0732">Signal</keyword>
<name>A0AAW1UHY1_9CUCU</name>
<evidence type="ECO:0000256" key="1">
    <source>
        <dbReference type="SAM" id="SignalP"/>
    </source>
</evidence>
<protein>
    <recommendedName>
        <fullName evidence="4">Secreted protein</fullName>
    </recommendedName>
</protein>
<comment type="caution">
    <text evidence="2">The sequence shown here is derived from an EMBL/GenBank/DDBJ whole genome shotgun (WGS) entry which is preliminary data.</text>
</comment>
<sequence length="81" mass="9367">MFEFMWYSRSRTMGCLFCLLGILGSIAALVPTGDAVIEEREVPCRRGDLGRWHWWSSTVKYARMDIMPYFAVCSYSGYPQV</sequence>
<evidence type="ECO:0000313" key="2">
    <source>
        <dbReference type="EMBL" id="KAK9882278.1"/>
    </source>
</evidence>
<reference evidence="2 3" key="1">
    <citation type="submission" date="2023-03" db="EMBL/GenBank/DDBJ databases">
        <title>Genome insight into feeding habits of ladybird beetles.</title>
        <authorList>
            <person name="Li H.-S."/>
            <person name="Huang Y.-H."/>
            <person name="Pang H."/>
        </authorList>
    </citation>
    <scope>NUCLEOTIDE SEQUENCE [LARGE SCALE GENOMIC DNA]</scope>
    <source>
        <strain evidence="2">SYSU_2023b</strain>
        <tissue evidence="2">Whole body</tissue>
    </source>
</reference>
<keyword evidence="3" id="KW-1185">Reference proteome</keyword>
<evidence type="ECO:0008006" key="4">
    <source>
        <dbReference type="Google" id="ProtNLM"/>
    </source>
</evidence>
<proteinExistence type="predicted"/>
<dbReference type="AlphaFoldDB" id="A0AAW1UHY1"/>
<evidence type="ECO:0000313" key="3">
    <source>
        <dbReference type="Proteomes" id="UP001431783"/>
    </source>
</evidence>
<accession>A0AAW1UHY1</accession>
<dbReference type="EMBL" id="JARQZJ010000074">
    <property type="protein sequence ID" value="KAK9882278.1"/>
    <property type="molecule type" value="Genomic_DNA"/>
</dbReference>